<dbReference type="AlphaFoldDB" id="A0A9R0IJI3"/>
<feature type="region of interest" description="Disordered" evidence="1">
    <location>
        <begin position="1"/>
        <end position="20"/>
    </location>
</feature>
<evidence type="ECO:0000313" key="3">
    <source>
        <dbReference type="RefSeq" id="XP_021850499.1"/>
    </source>
</evidence>
<dbReference type="GO" id="GO:0009409">
    <property type="term" value="P:response to cold"/>
    <property type="evidence" value="ECO:0007669"/>
    <property type="project" value="UniProtKB-ARBA"/>
</dbReference>
<dbReference type="InterPro" id="IPR009053">
    <property type="entry name" value="Prefoldin"/>
</dbReference>
<feature type="compositionally biased region" description="Low complexity" evidence="1">
    <location>
        <begin position="1"/>
        <end position="15"/>
    </location>
</feature>
<protein>
    <submittedName>
        <fullName evidence="3">Uncharacterized protein</fullName>
    </submittedName>
</protein>
<organism evidence="2 3">
    <name type="scientific">Spinacia oleracea</name>
    <name type="common">Spinach</name>
    <dbReference type="NCBI Taxonomy" id="3562"/>
    <lineage>
        <taxon>Eukaryota</taxon>
        <taxon>Viridiplantae</taxon>
        <taxon>Streptophyta</taxon>
        <taxon>Embryophyta</taxon>
        <taxon>Tracheophyta</taxon>
        <taxon>Spermatophyta</taxon>
        <taxon>Magnoliopsida</taxon>
        <taxon>eudicotyledons</taxon>
        <taxon>Gunneridae</taxon>
        <taxon>Pentapetalae</taxon>
        <taxon>Caryophyllales</taxon>
        <taxon>Chenopodiaceae</taxon>
        <taxon>Chenopodioideae</taxon>
        <taxon>Anserineae</taxon>
        <taxon>Spinacia</taxon>
    </lineage>
</organism>
<sequence length="81" mass="9010">MAASASSSSQISPSSDPKIDPLEIKHHEVAIAELNSLHSSRPVYLKTGNIFFRTTIQKAITSEQRQLDLAKSKLQKFNRES</sequence>
<dbReference type="Proteomes" id="UP000813463">
    <property type="component" value="Chromosome 2"/>
</dbReference>
<dbReference type="SUPFAM" id="SSF46579">
    <property type="entry name" value="Prefoldin"/>
    <property type="match status" value="1"/>
</dbReference>
<evidence type="ECO:0000313" key="2">
    <source>
        <dbReference type="Proteomes" id="UP000813463"/>
    </source>
</evidence>
<dbReference type="KEGG" id="soe:110790072"/>
<accession>A0A9R0IJI3</accession>
<proteinExistence type="predicted"/>
<reference evidence="3" key="2">
    <citation type="submission" date="2025-08" db="UniProtKB">
        <authorList>
            <consortium name="RefSeq"/>
        </authorList>
    </citation>
    <scope>IDENTIFICATION</scope>
    <source>
        <tissue evidence="3">Leaf</tissue>
    </source>
</reference>
<reference evidence="2" key="1">
    <citation type="journal article" date="2021" name="Nat. Commun.">
        <title>Genomic analyses provide insights into spinach domestication and the genetic basis of agronomic traits.</title>
        <authorList>
            <person name="Cai X."/>
            <person name="Sun X."/>
            <person name="Xu C."/>
            <person name="Sun H."/>
            <person name="Wang X."/>
            <person name="Ge C."/>
            <person name="Zhang Z."/>
            <person name="Wang Q."/>
            <person name="Fei Z."/>
            <person name="Jiao C."/>
            <person name="Wang Q."/>
        </authorList>
    </citation>
    <scope>NUCLEOTIDE SEQUENCE [LARGE SCALE GENOMIC DNA]</scope>
    <source>
        <strain evidence="2">cv. Varoflay</strain>
    </source>
</reference>
<dbReference type="GeneID" id="110790072"/>
<dbReference type="GO" id="GO:0006457">
    <property type="term" value="P:protein folding"/>
    <property type="evidence" value="ECO:0007669"/>
    <property type="project" value="UniProtKB-ARBA"/>
</dbReference>
<evidence type="ECO:0000256" key="1">
    <source>
        <dbReference type="SAM" id="MobiDB-lite"/>
    </source>
</evidence>
<dbReference type="OrthoDB" id="1894836at2759"/>
<dbReference type="Gene3D" id="1.10.287.370">
    <property type="match status" value="1"/>
</dbReference>
<keyword evidence="2" id="KW-1185">Reference proteome</keyword>
<dbReference type="RefSeq" id="XP_021850499.1">
    <property type="nucleotide sequence ID" value="XM_021994807.2"/>
</dbReference>
<gene>
    <name evidence="3" type="primary">LOC110790072</name>
</gene>
<name>A0A9R0IJI3_SPIOL</name>